<dbReference type="AlphaFoldDB" id="A0AAD6KH58"/>
<evidence type="ECO:0000313" key="4">
    <source>
        <dbReference type="Proteomes" id="UP001162972"/>
    </source>
</evidence>
<keyword evidence="2" id="KW-0812">Transmembrane</keyword>
<feature type="region of interest" description="Disordered" evidence="1">
    <location>
        <begin position="56"/>
        <end position="75"/>
    </location>
</feature>
<evidence type="ECO:0000256" key="1">
    <source>
        <dbReference type="SAM" id="MobiDB-lite"/>
    </source>
</evidence>
<evidence type="ECO:0000313" key="3">
    <source>
        <dbReference type="EMBL" id="KAJ6423407.1"/>
    </source>
</evidence>
<name>A0AAD6KH58_9ROSI</name>
<keyword evidence="2" id="KW-1133">Transmembrane helix</keyword>
<comment type="caution">
    <text evidence="3">The sequence shown here is derived from an EMBL/GenBank/DDBJ whole genome shotgun (WGS) entry which is preliminary data.</text>
</comment>
<feature type="compositionally biased region" description="Basic and acidic residues" evidence="1">
    <location>
        <begin position="61"/>
        <end position="70"/>
    </location>
</feature>
<evidence type="ECO:0000256" key="2">
    <source>
        <dbReference type="SAM" id="Phobius"/>
    </source>
</evidence>
<organism evidence="3 4">
    <name type="scientific">Salix udensis</name>
    <dbReference type="NCBI Taxonomy" id="889485"/>
    <lineage>
        <taxon>Eukaryota</taxon>
        <taxon>Viridiplantae</taxon>
        <taxon>Streptophyta</taxon>
        <taxon>Embryophyta</taxon>
        <taxon>Tracheophyta</taxon>
        <taxon>Spermatophyta</taxon>
        <taxon>Magnoliopsida</taxon>
        <taxon>eudicotyledons</taxon>
        <taxon>Gunneridae</taxon>
        <taxon>Pentapetalae</taxon>
        <taxon>rosids</taxon>
        <taxon>fabids</taxon>
        <taxon>Malpighiales</taxon>
        <taxon>Salicaceae</taxon>
        <taxon>Saliceae</taxon>
        <taxon>Salix</taxon>
    </lineage>
</organism>
<accession>A0AAD6KH58</accession>
<keyword evidence="4" id="KW-1185">Reference proteome</keyword>
<feature type="transmembrane region" description="Helical" evidence="2">
    <location>
        <begin position="153"/>
        <end position="175"/>
    </location>
</feature>
<reference evidence="3 4" key="1">
    <citation type="journal article" date="2023" name="Int. J. Mol. Sci.">
        <title>De Novo Assembly and Annotation of 11 Diverse Shrub Willow (Salix) Genomes Reveals Novel Gene Organization in Sex-Linked Regions.</title>
        <authorList>
            <person name="Hyden B."/>
            <person name="Feng K."/>
            <person name="Yates T.B."/>
            <person name="Jawdy S."/>
            <person name="Cereghino C."/>
            <person name="Smart L.B."/>
            <person name="Muchero W."/>
        </authorList>
    </citation>
    <scope>NUCLEOTIDE SEQUENCE [LARGE SCALE GENOMIC DNA]</scope>
    <source>
        <tissue evidence="3">Shoot tip</tissue>
    </source>
</reference>
<keyword evidence="2" id="KW-0472">Membrane</keyword>
<proteinExistence type="predicted"/>
<dbReference type="Proteomes" id="UP001162972">
    <property type="component" value="Chromosome 16"/>
</dbReference>
<feature type="region of interest" description="Disordered" evidence="1">
    <location>
        <begin position="1"/>
        <end position="46"/>
    </location>
</feature>
<dbReference type="EMBL" id="JAPFFJ010000006">
    <property type="protein sequence ID" value="KAJ6423407.1"/>
    <property type="molecule type" value="Genomic_DNA"/>
</dbReference>
<gene>
    <name evidence="3" type="ORF">OIU84_024371</name>
</gene>
<protein>
    <submittedName>
        <fullName evidence="3">Uncharacterized protein</fullName>
    </submittedName>
</protein>
<sequence>MSSLEAAQRSLLSEDHRERSGLSQPEVPKLMARFPGSFKETSESFAQQYPKHLSQGVAGTHRKEGGRNNSKDPVLLGYGSKGHKIHYSGPLVVPSGNMDQMMKDHDRQIQEAVRRKARSYNPASFPSPETAFSVGRDPLRIHDSHQIPISSELLPFSSSLTLPLVMVLAFIFGVFQDQEFNGVNDNHVLKSLSCLVAMEAGY</sequence>